<dbReference type="Pfam" id="PF02518">
    <property type="entry name" value="HATPase_c"/>
    <property type="match status" value="1"/>
</dbReference>
<comment type="caution">
    <text evidence="20">The sequence shown here is derived from an EMBL/GenBank/DDBJ whole genome shotgun (WGS) entry which is preliminary data.</text>
</comment>
<dbReference type="FunFam" id="3.30.565.10:FF:000078">
    <property type="entry name" value="Two-component sensor histidine kinase"/>
    <property type="match status" value="1"/>
</dbReference>
<dbReference type="PROSITE" id="PS50894">
    <property type="entry name" value="HPT"/>
    <property type="match status" value="1"/>
</dbReference>
<dbReference type="Pfam" id="PF01627">
    <property type="entry name" value="Hpt"/>
    <property type="match status" value="1"/>
</dbReference>
<evidence type="ECO:0000256" key="7">
    <source>
        <dbReference type="ARBA" id="ARBA00022692"/>
    </source>
</evidence>
<feature type="domain" description="HPt" evidence="19">
    <location>
        <begin position="756"/>
        <end position="856"/>
    </location>
</feature>
<evidence type="ECO:0000256" key="9">
    <source>
        <dbReference type="ARBA" id="ARBA00022777"/>
    </source>
</evidence>
<dbReference type="SMART" id="SM00448">
    <property type="entry name" value="REC"/>
    <property type="match status" value="2"/>
</dbReference>
<dbReference type="eggNOG" id="COG2205">
    <property type="taxonomic scope" value="Bacteria"/>
</dbReference>
<dbReference type="Pfam" id="PF00512">
    <property type="entry name" value="HisKA"/>
    <property type="match status" value="1"/>
</dbReference>
<evidence type="ECO:0000313" key="21">
    <source>
        <dbReference type="Proteomes" id="UP000028534"/>
    </source>
</evidence>
<dbReference type="PRINTS" id="PR00344">
    <property type="entry name" value="BCTRLSENSOR"/>
</dbReference>
<evidence type="ECO:0000256" key="8">
    <source>
        <dbReference type="ARBA" id="ARBA00022741"/>
    </source>
</evidence>
<evidence type="ECO:0000259" key="17">
    <source>
        <dbReference type="PROSITE" id="PS50109"/>
    </source>
</evidence>
<feature type="transmembrane region" description="Helical" evidence="16">
    <location>
        <begin position="113"/>
        <end position="133"/>
    </location>
</feature>
<name>A0A084EJ90_SPHYA</name>
<dbReference type="GO" id="GO:0005524">
    <property type="term" value="F:ATP binding"/>
    <property type="evidence" value="ECO:0007669"/>
    <property type="project" value="UniProtKB-KW"/>
</dbReference>
<keyword evidence="4" id="KW-1003">Cell membrane</keyword>
<evidence type="ECO:0000256" key="5">
    <source>
        <dbReference type="ARBA" id="ARBA00022553"/>
    </source>
</evidence>
<keyword evidence="11 16" id="KW-1133">Transmembrane helix</keyword>
<dbReference type="InterPro" id="IPR005467">
    <property type="entry name" value="His_kinase_dom"/>
</dbReference>
<feature type="domain" description="Response regulatory" evidence="18">
    <location>
        <begin position="597"/>
        <end position="715"/>
    </location>
</feature>
<dbReference type="CDD" id="cd17546">
    <property type="entry name" value="REC_hyHK_CKI1_RcsC-like"/>
    <property type="match status" value="2"/>
</dbReference>
<dbReference type="SMART" id="SM00387">
    <property type="entry name" value="HATPase_c"/>
    <property type="match status" value="1"/>
</dbReference>
<keyword evidence="7 16" id="KW-0812">Transmembrane</keyword>
<dbReference type="AlphaFoldDB" id="A0A084EJ90"/>
<dbReference type="Gene3D" id="1.10.287.130">
    <property type="match status" value="1"/>
</dbReference>
<dbReference type="PANTHER" id="PTHR45339:SF1">
    <property type="entry name" value="HYBRID SIGNAL TRANSDUCTION HISTIDINE KINASE J"/>
    <property type="match status" value="1"/>
</dbReference>
<keyword evidence="6" id="KW-0808">Transferase</keyword>
<protein>
    <recommendedName>
        <fullName evidence="3">histidine kinase</fullName>
        <ecNumber evidence="3">2.7.13.3</ecNumber>
    </recommendedName>
</protein>
<keyword evidence="9 20" id="KW-0418">Kinase</keyword>
<dbReference type="SUPFAM" id="SSF52172">
    <property type="entry name" value="CheY-like"/>
    <property type="match status" value="2"/>
</dbReference>
<feature type="modified residue" description="Phosphohistidine" evidence="14">
    <location>
        <position position="795"/>
    </location>
</feature>
<evidence type="ECO:0000313" key="20">
    <source>
        <dbReference type="EMBL" id="KEZ18032.1"/>
    </source>
</evidence>
<evidence type="ECO:0000256" key="10">
    <source>
        <dbReference type="ARBA" id="ARBA00022840"/>
    </source>
</evidence>
<dbReference type="Gene3D" id="3.30.565.10">
    <property type="entry name" value="Histidine kinase-like ATPase, C-terminal domain"/>
    <property type="match status" value="1"/>
</dbReference>
<comment type="subcellular location">
    <subcellularLocation>
        <location evidence="2">Cell membrane</location>
        <topology evidence="2">Multi-pass membrane protein</topology>
    </subcellularLocation>
</comment>
<dbReference type="GO" id="GO:0005886">
    <property type="term" value="C:plasma membrane"/>
    <property type="evidence" value="ECO:0007669"/>
    <property type="project" value="UniProtKB-SubCell"/>
</dbReference>
<feature type="domain" description="Histidine kinase" evidence="17">
    <location>
        <begin position="207"/>
        <end position="427"/>
    </location>
</feature>
<dbReference type="Gene3D" id="3.40.50.2300">
    <property type="match status" value="2"/>
</dbReference>
<dbReference type="Gene3D" id="1.20.120.160">
    <property type="entry name" value="HPT domain"/>
    <property type="match status" value="1"/>
</dbReference>
<feature type="modified residue" description="4-aspartylphosphate" evidence="15">
    <location>
        <position position="648"/>
    </location>
</feature>
<evidence type="ECO:0000256" key="14">
    <source>
        <dbReference type="PROSITE-ProRule" id="PRU00110"/>
    </source>
</evidence>
<dbReference type="SUPFAM" id="SSF47384">
    <property type="entry name" value="Homodimeric domain of signal transducing histidine kinase"/>
    <property type="match status" value="1"/>
</dbReference>
<dbReference type="InterPro" id="IPR003594">
    <property type="entry name" value="HATPase_dom"/>
</dbReference>
<dbReference type="PROSITE" id="PS50110">
    <property type="entry name" value="RESPONSE_REGULATORY"/>
    <property type="match status" value="2"/>
</dbReference>
<dbReference type="InterPro" id="IPR036890">
    <property type="entry name" value="HATPase_C_sf"/>
</dbReference>
<evidence type="ECO:0000256" key="11">
    <source>
        <dbReference type="ARBA" id="ARBA00022989"/>
    </source>
</evidence>
<feature type="transmembrane region" description="Helical" evidence="16">
    <location>
        <begin position="39"/>
        <end position="55"/>
    </location>
</feature>
<feature type="modified residue" description="4-aspartylphosphate" evidence="15">
    <location>
        <position position="500"/>
    </location>
</feature>
<gene>
    <name evidence="20" type="ORF">CP98_02867</name>
</gene>
<evidence type="ECO:0000256" key="16">
    <source>
        <dbReference type="SAM" id="Phobius"/>
    </source>
</evidence>
<dbReference type="SMART" id="SM00388">
    <property type="entry name" value="HisKA"/>
    <property type="match status" value="1"/>
</dbReference>
<dbReference type="GO" id="GO:0000155">
    <property type="term" value="F:phosphorelay sensor kinase activity"/>
    <property type="evidence" value="ECO:0007669"/>
    <property type="project" value="InterPro"/>
</dbReference>
<evidence type="ECO:0000256" key="12">
    <source>
        <dbReference type="ARBA" id="ARBA00023012"/>
    </source>
</evidence>
<feature type="transmembrane region" description="Helical" evidence="16">
    <location>
        <begin position="145"/>
        <end position="162"/>
    </location>
</feature>
<dbReference type="SUPFAM" id="SSF47226">
    <property type="entry name" value="Histidine-containing phosphotransfer domain, HPT domain"/>
    <property type="match status" value="1"/>
</dbReference>
<dbReference type="InterPro" id="IPR008207">
    <property type="entry name" value="Sig_transdc_His_kin_Hpt_dom"/>
</dbReference>
<dbReference type="InterPro" id="IPR003661">
    <property type="entry name" value="HisK_dim/P_dom"/>
</dbReference>
<organism evidence="20 21">
    <name type="scientific">Sphingobium yanoikuyae</name>
    <name type="common">Sphingomonas yanoikuyae</name>
    <dbReference type="NCBI Taxonomy" id="13690"/>
    <lineage>
        <taxon>Bacteria</taxon>
        <taxon>Pseudomonadati</taxon>
        <taxon>Pseudomonadota</taxon>
        <taxon>Alphaproteobacteria</taxon>
        <taxon>Sphingomonadales</taxon>
        <taxon>Sphingomonadaceae</taxon>
        <taxon>Sphingobium</taxon>
    </lineage>
</organism>
<evidence type="ECO:0000259" key="18">
    <source>
        <dbReference type="PROSITE" id="PS50110"/>
    </source>
</evidence>
<dbReference type="SUPFAM" id="SSF55874">
    <property type="entry name" value="ATPase domain of HSP90 chaperone/DNA topoisomerase II/histidine kinase"/>
    <property type="match status" value="1"/>
</dbReference>
<feature type="transmembrane region" description="Helical" evidence="16">
    <location>
        <begin position="12"/>
        <end position="33"/>
    </location>
</feature>
<evidence type="ECO:0000256" key="15">
    <source>
        <dbReference type="PROSITE-ProRule" id="PRU00169"/>
    </source>
</evidence>
<dbReference type="Pfam" id="PF00072">
    <property type="entry name" value="Response_reg"/>
    <property type="match status" value="2"/>
</dbReference>
<dbReference type="CDD" id="cd00082">
    <property type="entry name" value="HisKA"/>
    <property type="match status" value="1"/>
</dbReference>
<keyword evidence="12" id="KW-0902">Two-component regulatory system</keyword>
<evidence type="ECO:0000256" key="4">
    <source>
        <dbReference type="ARBA" id="ARBA00022475"/>
    </source>
</evidence>
<evidence type="ECO:0000256" key="2">
    <source>
        <dbReference type="ARBA" id="ARBA00004651"/>
    </source>
</evidence>
<feature type="domain" description="Response regulatory" evidence="18">
    <location>
        <begin position="446"/>
        <end position="568"/>
    </location>
</feature>
<keyword evidence="5 15" id="KW-0597">Phosphoprotein</keyword>
<evidence type="ECO:0000259" key="19">
    <source>
        <dbReference type="PROSITE" id="PS50894"/>
    </source>
</evidence>
<proteinExistence type="predicted"/>
<dbReference type="RefSeq" id="WP_051886760.1">
    <property type="nucleotide sequence ID" value="NZ_JGVR01000018.1"/>
</dbReference>
<dbReference type="PATRIC" id="fig|13690.10.peg.2944"/>
<dbReference type="InterPro" id="IPR011006">
    <property type="entry name" value="CheY-like_superfamily"/>
</dbReference>
<dbReference type="CDD" id="cd00088">
    <property type="entry name" value="HPT"/>
    <property type="match status" value="1"/>
</dbReference>
<reference evidence="20 21" key="1">
    <citation type="submission" date="2014-03" db="EMBL/GenBank/DDBJ databases">
        <title>Genome sequence of Sphingobium yanoikuyae B1.</title>
        <authorList>
            <person name="Gan H.M."/>
            <person name="Gan H.Y."/>
            <person name="Savka M.A."/>
        </authorList>
    </citation>
    <scope>NUCLEOTIDE SEQUENCE [LARGE SCALE GENOMIC DNA]</scope>
    <source>
        <strain evidence="20 21">B1</strain>
    </source>
</reference>
<evidence type="ECO:0000256" key="13">
    <source>
        <dbReference type="ARBA" id="ARBA00023136"/>
    </source>
</evidence>
<dbReference type="InterPro" id="IPR036097">
    <property type="entry name" value="HisK_dim/P_sf"/>
</dbReference>
<dbReference type="PROSITE" id="PS50109">
    <property type="entry name" value="HIS_KIN"/>
    <property type="match status" value="1"/>
</dbReference>
<dbReference type="Proteomes" id="UP000028534">
    <property type="component" value="Unassembled WGS sequence"/>
</dbReference>
<dbReference type="PANTHER" id="PTHR45339">
    <property type="entry name" value="HYBRID SIGNAL TRANSDUCTION HISTIDINE KINASE J"/>
    <property type="match status" value="1"/>
</dbReference>
<evidence type="ECO:0000256" key="1">
    <source>
        <dbReference type="ARBA" id="ARBA00000085"/>
    </source>
</evidence>
<sequence length="947" mass="102221">MIIELDKLRFHFGRFLVPLFWAHVPLLATVALLTGHSPIAAALGGTLLAGAYHLTWWRQGIAPATRYLSAVALMGEPAILLFLLRGHAWQMDMHMYFFAMLALTIAWCDKRAILTAATATALHHLLLLYLLPYAVFPGQGNLERVLLHAGIVAFQTAVLVWLSDKLVESFQRNQKMGEEILAKNQALEARTREAEEANRAKSLFLANMSHEIRTPMNAILGFCHLVARTDLDPKQQDYIGKINQAGVSLLRLINDILDFSKNEAGKLTLEAHPFTLRSAIENQIQLVAANAEAKQVRVVSRVDADVPERLIGDEMRFCQVVLNLMSNAVKFSEEGTVTIGLSASEHNGRVRLKLTVRDTGIGMTPEQQKSLFHSFTQADSSTTRRFGGTGLGLAICRQIVEQMGGDIAVESAPGQGSSFICHMLMDADDRAMGLEMPMSAHVRRLRVLAADDNPASRQIIHDVFAGWGMAVDLVASGGEAIAAIEHADERGEPYDLALLDWKMPGLDGMETVDALRATALRHPQPKALIITAYGADDLLQGVDTDKVAAFLTKPVVPKILLDTITEIFAEEHAPVVHVAASATPALPMVAEALRGLCVLLVEDNEINREIAAELLDDAGLKVDFAENGRIACDMVRDKGAGYAAVLMDVQMPEMDGISATRIIREQWSADDLPIIAMTAHAYEEEKQRCKAAGMNDHIAKPVEPPVLVRVLDRWLKAGRVTTPLPSPVVPTVAGSSLPDRLPPFDLPAALARVNGKTGLLRKLIVTFGDSYDHVARDLRAHMAAGLLPDARRLAHSLKGVAGSLELADVQQIASDIERMLAAGETGPALAAIVDLEVAIAPAITAARSLTGGAEASDVAIVTVQDDGAIEQARTELRGLIARRSLSARAGFERLAQAMGLTPDQRAGHPVQRALEQLDYETALALIDADAPGAGTAGRSIDRAGATS</sequence>
<keyword evidence="13 16" id="KW-0472">Membrane</keyword>
<dbReference type="EC" id="2.7.13.3" evidence="3"/>
<evidence type="ECO:0000256" key="3">
    <source>
        <dbReference type="ARBA" id="ARBA00012438"/>
    </source>
</evidence>
<dbReference type="InterPro" id="IPR004358">
    <property type="entry name" value="Sig_transdc_His_kin-like_C"/>
</dbReference>
<evidence type="ECO:0000256" key="6">
    <source>
        <dbReference type="ARBA" id="ARBA00022679"/>
    </source>
</evidence>
<dbReference type="InterPro" id="IPR001789">
    <property type="entry name" value="Sig_transdc_resp-reg_receiver"/>
</dbReference>
<keyword evidence="10" id="KW-0067">ATP-binding</keyword>
<keyword evidence="8" id="KW-0547">Nucleotide-binding</keyword>
<dbReference type="eggNOG" id="COG0642">
    <property type="taxonomic scope" value="Bacteria"/>
</dbReference>
<dbReference type="FunFam" id="1.10.287.130:FF:000004">
    <property type="entry name" value="Ethylene receptor 1"/>
    <property type="match status" value="1"/>
</dbReference>
<dbReference type="CDD" id="cd16922">
    <property type="entry name" value="HATPase_EvgS-ArcB-TorS-like"/>
    <property type="match status" value="1"/>
</dbReference>
<dbReference type="SMART" id="SM00073">
    <property type="entry name" value="HPT"/>
    <property type="match status" value="1"/>
</dbReference>
<dbReference type="EMBL" id="JGVR01000018">
    <property type="protein sequence ID" value="KEZ18032.1"/>
    <property type="molecule type" value="Genomic_DNA"/>
</dbReference>
<dbReference type="STRING" id="13690.AX777_01065"/>
<accession>A0A084EJ90</accession>
<dbReference type="InterPro" id="IPR036641">
    <property type="entry name" value="HPT_dom_sf"/>
</dbReference>
<feature type="transmembrane region" description="Helical" evidence="16">
    <location>
        <begin position="67"/>
        <end position="87"/>
    </location>
</feature>
<comment type="catalytic activity">
    <reaction evidence="1">
        <text>ATP + protein L-histidine = ADP + protein N-phospho-L-histidine.</text>
        <dbReference type="EC" id="2.7.13.3"/>
    </reaction>
</comment>